<sequence length="234" mass="24601">MSTNARTVPRRSCHTGCSHTSPRSPASRRASGSADPRGPNDPVLCIILHPVWARETGFQPTEADRLHVAGGGVLTEAIVHAPDAITHAPEAVVHAPDAVVHAPEAVVHAPDAVVHAPEAIVTPQRPSSTPQRPEPTLGNLEKTHSLPCETERALMRVAQPRPGAHGTGGDGLGRALSLRHQSRCSQALSWGAPSLQLSRQRGGFLASGPRPDPFPVAVLQVEISSRRAPGLSVL</sequence>
<reference evidence="1" key="1">
    <citation type="submission" date="2023-05" db="EMBL/GenBank/DDBJ databases">
        <authorList>
            <consortium name="ELIXIR-Norway"/>
        </authorList>
    </citation>
    <scope>NUCLEOTIDE SEQUENCE</scope>
</reference>
<dbReference type="EMBL" id="OX596104">
    <property type="protein sequence ID" value="CAI9700242.1"/>
    <property type="molecule type" value="Genomic_DNA"/>
</dbReference>
<protein>
    <submittedName>
        <fullName evidence="1">Uncharacterized protein</fullName>
    </submittedName>
</protein>
<name>A0ACB0EIG5_RANTA</name>
<organism evidence="1 2">
    <name type="scientific">Rangifer tarandus platyrhynchus</name>
    <name type="common">Svalbard reindeer</name>
    <dbReference type="NCBI Taxonomy" id="3082113"/>
    <lineage>
        <taxon>Eukaryota</taxon>
        <taxon>Metazoa</taxon>
        <taxon>Chordata</taxon>
        <taxon>Craniata</taxon>
        <taxon>Vertebrata</taxon>
        <taxon>Euteleostomi</taxon>
        <taxon>Mammalia</taxon>
        <taxon>Eutheria</taxon>
        <taxon>Laurasiatheria</taxon>
        <taxon>Artiodactyla</taxon>
        <taxon>Ruminantia</taxon>
        <taxon>Pecora</taxon>
        <taxon>Cervidae</taxon>
        <taxon>Odocoileinae</taxon>
        <taxon>Rangifer</taxon>
    </lineage>
</organism>
<dbReference type="Proteomes" id="UP001162501">
    <property type="component" value="Chromosome 20"/>
</dbReference>
<evidence type="ECO:0000313" key="1">
    <source>
        <dbReference type="EMBL" id="CAI9700242.1"/>
    </source>
</evidence>
<evidence type="ECO:0000313" key="2">
    <source>
        <dbReference type="Proteomes" id="UP001162501"/>
    </source>
</evidence>
<proteinExistence type="predicted"/>
<accession>A0ACB0EIG5</accession>
<gene>
    <name evidence="1" type="ORF">MRATA1EN3_LOCUS11455</name>
</gene>